<feature type="chain" id="PRO_5012812770" evidence="2">
    <location>
        <begin position="27"/>
        <end position="342"/>
    </location>
</feature>
<dbReference type="EMBL" id="NJES01000329">
    <property type="protein sequence ID" value="PHH73626.1"/>
    <property type="molecule type" value="Genomic_DNA"/>
</dbReference>
<dbReference type="OrthoDB" id="10312497at2759"/>
<keyword evidence="4" id="KW-1185">Reference proteome</keyword>
<evidence type="ECO:0000256" key="2">
    <source>
        <dbReference type="SAM" id="SignalP"/>
    </source>
</evidence>
<feature type="region of interest" description="Disordered" evidence="1">
    <location>
        <begin position="117"/>
        <end position="157"/>
    </location>
</feature>
<proteinExistence type="predicted"/>
<evidence type="ECO:0000313" key="3">
    <source>
        <dbReference type="EMBL" id="PHH73626.1"/>
    </source>
</evidence>
<comment type="caution">
    <text evidence="3">The sequence shown here is derived from an EMBL/GenBank/DDBJ whole genome shotgun (WGS) entry which is preliminary data.</text>
</comment>
<name>A0A2C5Z0V4_9HYPO</name>
<accession>A0A2C5Z0V4</accession>
<dbReference type="AlphaFoldDB" id="A0A2C5Z0V4"/>
<evidence type="ECO:0000256" key="1">
    <source>
        <dbReference type="SAM" id="MobiDB-lite"/>
    </source>
</evidence>
<feature type="signal peptide" evidence="2">
    <location>
        <begin position="1"/>
        <end position="26"/>
    </location>
</feature>
<dbReference type="Proteomes" id="UP000226431">
    <property type="component" value="Unassembled WGS sequence"/>
</dbReference>
<gene>
    <name evidence="3" type="ORF">CDD80_3670</name>
</gene>
<keyword evidence="2" id="KW-0732">Signal</keyword>
<feature type="compositionally biased region" description="Low complexity" evidence="1">
    <location>
        <begin position="123"/>
        <end position="144"/>
    </location>
</feature>
<sequence>MSNSRAQAWPVRTSVLLSLFWASTMASRVPVTQLRIPMFSSFTSAANTWPGMLWNPVTKTRAVTGSTGTDSDVVAFTPESDPPVEAPSRVLVSDDPWAVMGNNARKYRLAVMDPTEVKQPWGNSNSNSNSNSKNDDNINNINNNNKEESDSKVPFSEDADLKPKLRACEPDYERAAEDCRVQLGASCSRSKDQYATCVENQCVCLATPCRNKATCQDKGLCGDDEEARCRTRPSRFPRFPGVCECAAKGEGCKSDSACRSAVQCNELHRDLYPQFARCVNGRCVCRRVDCARSDDEERDREACKEAISCPTDSRPYCNAKLGVVSAVWDGYCSCRREDDKTV</sequence>
<evidence type="ECO:0000313" key="4">
    <source>
        <dbReference type="Proteomes" id="UP000226431"/>
    </source>
</evidence>
<reference evidence="3 4" key="1">
    <citation type="submission" date="2017-06" db="EMBL/GenBank/DDBJ databases">
        <title>Ant-infecting Ophiocordyceps genomes reveal a high diversity of potential behavioral manipulation genes and a possible major role for enterotoxins.</title>
        <authorList>
            <person name="De Bekker C."/>
            <person name="Evans H.C."/>
            <person name="Brachmann A."/>
            <person name="Hughes D.P."/>
        </authorList>
    </citation>
    <scope>NUCLEOTIDE SEQUENCE [LARGE SCALE GENOMIC DNA]</scope>
    <source>
        <strain evidence="3 4">Map16</strain>
    </source>
</reference>
<protein>
    <submittedName>
        <fullName evidence="3">Uncharacterized protein</fullName>
    </submittedName>
</protein>
<organism evidence="3 4">
    <name type="scientific">Ophiocordyceps camponoti-rufipedis</name>
    <dbReference type="NCBI Taxonomy" id="2004952"/>
    <lineage>
        <taxon>Eukaryota</taxon>
        <taxon>Fungi</taxon>
        <taxon>Dikarya</taxon>
        <taxon>Ascomycota</taxon>
        <taxon>Pezizomycotina</taxon>
        <taxon>Sordariomycetes</taxon>
        <taxon>Hypocreomycetidae</taxon>
        <taxon>Hypocreales</taxon>
        <taxon>Ophiocordycipitaceae</taxon>
        <taxon>Ophiocordyceps</taxon>
    </lineage>
</organism>